<proteinExistence type="predicted"/>
<dbReference type="AlphaFoldDB" id="A0A4R3KWC6"/>
<gene>
    <name evidence="1" type="ORF">EDD65_105114</name>
</gene>
<accession>A0A4R3KWC6</accession>
<comment type="caution">
    <text evidence="1">The sequence shown here is derived from an EMBL/GenBank/DDBJ whole genome shotgun (WGS) entry which is preliminary data.</text>
</comment>
<organism evidence="1 2">
    <name type="scientific">Keratinibaculum paraultunense</name>
    <dbReference type="NCBI Taxonomy" id="1278232"/>
    <lineage>
        <taxon>Bacteria</taxon>
        <taxon>Bacillati</taxon>
        <taxon>Bacillota</taxon>
        <taxon>Tissierellia</taxon>
        <taxon>Tissierellales</taxon>
        <taxon>Tepidimicrobiaceae</taxon>
        <taxon>Keratinibaculum</taxon>
    </lineage>
</organism>
<dbReference type="RefSeq" id="WP_132027199.1">
    <property type="nucleotide sequence ID" value="NZ_CP068564.1"/>
</dbReference>
<evidence type="ECO:0000313" key="2">
    <source>
        <dbReference type="Proteomes" id="UP000294567"/>
    </source>
</evidence>
<sequence>MKITNLFNIYDLYNDEKKISLKEGDLIKGKILEIIEDLAIIDIKNFGVVKAYVEGNFTQYEDKLITFTVKSLLPNKIILTPVLEKNTNDSLKLTNLDLAIKKEEYLMNILAEYKLEQDEVAIEFLDSLVKYNVSINRENLEKGLWILDKLEQLIKMFDEDMVLLVNSYDELKFIGDEDIRNILIQPKDEHNGQFDISEYVKEKFCQLLERNTIDSNLIKTISIFIKYDIKPSMNNIEYFLELVENTYLFSENFMNLENIIEKKFTSNDKYNIIKNDNLNMLDQNIIRHKTNIQKIIQLFKDGNINFKDGKIDDNIFDSIEEIQNKFEFLQQLYEHLNIICFPFKISKFWDEGFITLVKNKKKKDNPKEAINVFIDLKTNNFGNINIYLRVIENKIDVLFKNINKDDIIFFKDKENLLNEMVNSTGYKINSIKYTEEKENNMLDYLIVNPNPIYFLDVQV</sequence>
<dbReference type="Proteomes" id="UP000294567">
    <property type="component" value="Unassembled WGS sequence"/>
</dbReference>
<name>A0A4R3KWC6_9FIRM</name>
<protein>
    <recommendedName>
        <fullName evidence="3">Flagellar hook-length control protein FliK</fullName>
    </recommendedName>
</protein>
<reference evidence="1 2" key="1">
    <citation type="submission" date="2019-03" db="EMBL/GenBank/DDBJ databases">
        <title>Genomic Encyclopedia of Type Strains, Phase IV (KMG-IV): sequencing the most valuable type-strain genomes for metagenomic binning, comparative biology and taxonomic classification.</title>
        <authorList>
            <person name="Goeker M."/>
        </authorList>
    </citation>
    <scope>NUCLEOTIDE SEQUENCE [LARGE SCALE GENOMIC DNA]</scope>
    <source>
        <strain evidence="1 2">DSM 26752</strain>
    </source>
</reference>
<dbReference type="EMBL" id="SMAE01000005">
    <property type="protein sequence ID" value="TCS89640.1"/>
    <property type="molecule type" value="Genomic_DNA"/>
</dbReference>
<dbReference type="OrthoDB" id="1706616at2"/>
<evidence type="ECO:0000313" key="1">
    <source>
        <dbReference type="EMBL" id="TCS89640.1"/>
    </source>
</evidence>
<evidence type="ECO:0008006" key="3">
    <source>
        <dbReference type="Google" id="ProtNLM"/>
    </source>
</evidence>
<keyword evidence="2" id="KW-1185">Reference proteome</keyword>